<dbReference type="EMBL" id="CP017823">
    <property type="protein sequence ID" value="APA12785.1"/>
    <property type="molecule type" value="Genomic_DNA"/>
</dbReference>
<evidence type="ECO:0008006" key="3">
    <source>
        <dbReference type="Google" id="ProtNLM"/>
    </source>
</evidence>
<evidence type="ECO:0000313" key="1">
    <source>
        <dbReference type="EMBL" id="APA12785.1"/>
    </source>
</evidence>
<protein>
    <recommendedName>
        <fullName evidence="3">Inhibitor I9 domain-containing protein</fullName>
    </recommendedName>
</protein>
<proteinExistence type="predicted"/>
<dbReference type="OrthoDB" id="3467115at2759"/>
<sequence length="152" mass="16775">MPHAACYTLLGNLYPAGCHESSPPPFAVQTIIIPSKPSSALPSERLRPKFNCFIITLRQYITTKNLASQTSKMPQYIITLEEDSTKSNDPEKYEEALKVAKDHGGSIAEGNDFDWGFIIDFPDDSVAVSTIMENKTFKTIEDGQGEVTTQAD</sequence>
<evidence type="ECO:0000313" key="2">
    <source>
        <dbReference type="Proteomes" id="UP000177798"/>
    </source>
</evidence>
<accession>A0A1D9QCV9</accession>
<dbReference type="AlphaFoldDB" id="A0A1D9QCV9"/>
<gene>
    <name evidence="1" type="ORF">sscle_10g075550</name>
</gene>
<dbReference type="VEuPathDB" id="FungiDB:sscle_10g075550"/>
<name>A0A1D9QCV9_SCLS1</name>
<organism evidence="1 2">
    <name type="scientific">Sclerotinia sclerotiorum (strain ATCC 18683 / 1980 / Ss-1)</name>
    <name type="common">White mold</name>
    <name type="synonym">Whetzelinia sclerotiorum</name>
    <dbReference type="NCBI Taxonomy" id="665079"/>
    <lineage>
        <taxon>Eukaryota</taxon>
        <taxon>Fungi</taxon>
        <taxon>Dikarya</taxon>
        <taxon>Ascomycota</taxon>
        <taxon>Pezizomycotina</taxon>
        <taxon>Leotiomycetes</taxon>
        <taxon>Helotiales</taxon>
        <taxon>Sclerotiniaceae</taxon>
        <taxon>Sclerotinia</taxon>
    </lineage>
</organism>
<reference evidence="2" key="1">
    <citation type="journal article" date="2017" name="Genome Biol. Evol.">
        <title>The complete genome sequence of the phytopathogenic fungus Sclerotinia sclerotiorum reveals insights into the genome architecture of broad host range pathogens.</title>
        <authorList>
            <person name="Derbyshire M."/>
            <person name="Denton-Giles M."/>
            <person name="Hegedus D."/>
            <person name="Seifbarghy S."/>
            <person name="Rollins J."/>
            <person name="van Kan J."/>
            <person name="Seidl M.F."/>
            <person name="Faino L."/>
            <person name="Mbengue M."/>
            <person name="Navaud O."/>
            <person name="Raffaele S."/>
            <person name="Hammond-Kosack K."/>
            <person name="Heard S."/>
            <person name="Oliver R."/>
        </authorList>
    </citation>
    <scope>NUCLEOTIDE SEQUENCE [LARGE SCALE GENOMIC DNA]</scope>
    <source>
        <strain evidence="2">ATCC 18683 / 1980 / Ss-1</strain>
    </source>
</reference>
<dbReference type="Proteomes" id="UP000177798">
    <property type="component" value="Chromosome 10"/>
</dbReference>